<keyword evidence="5" id="KW-1185">Reference proteome</keyword>
<dbReference type="InterPro" id="IPR058257">
    <property type="entry name" value="CorA-like_dom"/>
</dbReference>
<dbReference type="AlphaFoldDB" id="A0A6A6XC85"/>
<evidence type="ECO:0000313" key="4">
    <source>
        <dbReference type="EMBL" id="KAF2793633.1"/>
    </source>
</evidence>
<dbReference type="Gene3D" id="1.20.58.340">
    <property type="entry name" value="Magnesium transport protein CorA, transmembrane region"/>
    <property type="match status" value="1"/>
</dbReference>
<feature type="transmembrane region" description="Helical" evidence="2">
    <location>
        <begin position="514"/>
        <end position="533"/>
    </location>
</feature>
<dbReference type="Pfam" id="PF26616">
    <property type="entry name" value="CorA-like"/>
    <property type="match status" value="1"/>
</dbReference>
<sequence>MVYLHDTLDTYRLSVPSLQDFLTRTFGPYEFFIRVVNGMYQFWVPRRLTAVMHSFLDFVYPFGKQDYTRDFYFSGLREESRLSAKRRGLEIPELSRSGKEIRLCYNLRSVEKSIGGVGLPWSIRQSALYHSFDLETGKSLWINVKGNKLIKNRVFEAKGLSSFTKIESLSEAFSSSLATHLLICDWSGENWRWYINDLEDQLQDLTRNALAVQVNEPSQVSTPMPFPMSPGVRRGSFPPPLRTATGQSSRSPRSPSDPFSSIFPSRTTTLIDFPGAPVVAQDSCCNQNKLANAGAEQSQIQKQSLGSLYGAFKGISGHKLRFWKQNPSQDMSSGAISNEETKCVTPHPDQRLTPPELPPTLSNDIDHNPGDDFTFSDLQRIQYIEEKAQEALLVLRLNVEVLEELRQHYVYATQHTDFPQEIKSNCQTELSRFDKCVLGVKKDLLMLQSRTDTLLHLLANRNNLLNSILQYRSVRANEFFAKEAQISANHMETMTIDMHDIAQKTKKETVSMRVITSVTLFFLPSTFIATFMSTDILRFSNGTQNFELRGLKIYLELALPITALTFLAWFIIFRFAKKASLPTRGGSTDFEHSNAV</sequence>
<organism evidence="4 5">
    <name type="scientific">Melanomma pulvis-pyrius CBS 109.77</name>
    <dbReference type="NCBI Taxonomy" id="1314802"/>
    <lineage>
        <taxon>Eukaryota</taxon>
        <taxon>Fungi</taxon>
        <taxon>Dikarya</taxon>
        <taxon>Ascomycota</taxon>
        <taxon>Pezizomycotina</taxon>
        <taxon>Dothideomycetes</taxon>
        <taxon>Pleosporomycetidae</taxon>
        <taxon>Pleosporales</taxon>
        <taxon>Melanommataceae</taxon>
        <taxon>Melanomma</taxon>
    </lineage>
</organism>
<proteinExistence type="predicted"/>
<protein>
    <recommendedName>
        <fullName evidence="3">CorA-like transporter domain-containing protein</fullName>
    </recommendedName>
</protein>
<evidence type="ECO:0000256" key="1">
    <source>
        <dbReference type="SAM" id="MobiDB-lite"/>
    </source>
</evidence>
<reference evidence="4" key="1">
    <citation type="journal article" date="2020" name="Stud. Mycol.">
        <title>101 Dothideomycetes genomes: a test case for predicting lifestyles and emergence of pathogens.</title>
        <authorList>
            <person name="Haridas S."/>
            <person name="Albert R."/>
            <person name="Binder M."/>
            <person name="Bloem J."/>
            <person name="Labutti K."/>
            <person name="Salamov A."/>
            <person name="Andreopoulos B."/>
            <person name="Baker S."/>
            <person name="Barry K."/>
            <person name="Bills G."/>
            <person name="Bluhm B."/>
            <person name="Cannon C."/>
            <person name="Castanera R."/>
            <person name="Culley D."/>
            <person name="Daum C."/>
            <person name="Ezra D."/>
            <person name="Gonzalez J."/>
            <person name="Henrissat B."/>
            <person name="Kuo A."/>
            <person name="Liang C."/>
            <person name="Lipzen A."/>
            <person name="Lutzoni F."/>
            <person name="Magnuson J."/>
            <person name="Mondo S."/>
            <person name="Nolan M."/>
            <person name="Ohm R."/>
            <person name="Pangilinan J."/>
            <person name="Park H.-J."/>
            <person name="Ramirez L."/>
            <person name="Alfaro M."/>
            <person name="Sun H."/>
            <person name="Tritt A."/>
            <person name="Yoshinaga Y."/>
            <person name="Zwiers L.-H."/>
            <person name="Turgeon B."/>
            <person name="Goodwin S."/>
            <person name="Spatafora J."/>
            <person name="Crous P."/>
            <person name="Grigoriev I."/>
        </authorList>
    </citation>
    <scope>NUCLEOTIDE SEQUENCE</scope>
    <source>
        <strain evidence="4">CBS 109.77</strain>
    </source>
</reference>
<feature type="compositionally biased region" description="Low complexity" evidence="1">
    <location>
        <begin position="248"/>
        <end position="261"/>
    </location>
</feature>
<feature type="region of interest" description="Disordered" evidence="1">
    <location>
        <begin position="216"/>
        <end position="261"/>
    </location>
</feature>
<dbReference type="OrthoDB" id="5396681at2759"/>
<feature type="transmembrane region" description="Helical" evidence="2">
    <location>
        <begin position="553"/>
        <end position="576"/>
    </location>
</feature>
<keyword evidence="2" id="KW-0472">Membrane</keyword>
<gene>
    <name evidence="4" type="ORF">K505DRAFT_243993</name>
</gene>
<dbReference type="EMBL" id="MU001920">
    <property type="protein sequence ID" value="KAF2793633.1"/>
    <property type="molecule type" value="Genomic_DNA"/>
</dbReference>
<feature type="domain" description="CorA-like transporter" evidence="3">
    <location>
        <begin position="51"/>
        <end position="209"/>
    </location>
</feature>
<evidence type="ECO:0000256" key="2">
    <source>
        <dbReference type="SAM" id="Phobius"/>
    </source>
</evidence>
<name>A0A6A6XC85_9PLEO</name>
<keyword evidence="2" id="KW-1133">Transmembrane helix</keyword>
<accession>A0A6A6XC85</accession>
<keyword evidence="2" id="KW-0812">Transmembrane</keyword>
<evidence type="ECO:0000313" key="5">
    <source>
        <dbReference type="Proteomes" id="UP000799757"/>
    </source>
</evidence>
<evidence type="ECO:0000259" key="3">
    <source>
        <dbReference type="Pfam" id="PF26616"/>
    </source>
</evidence>
<dbReference type="Proteomes" id="UP000799757">
    <property type="component" value="Unassembled WGS sequence"/>
</dbReference>